<gene>
    <name evidence="3" type="ORF">GO755_30750</name>
</gene>
<dbReference type="PANTHER" id="PTHR34853">
    <property type="match status" value="1"/>
</dbReference>
<dbReference type="Gene3D" id="1.10.260.160">
    <property type="match status" value="1"/>
</dbReference>
<evidence type="ECO:0000313" key="3">
    <source>
        <dbReference type="EMBL" id="MVM34451.1"/>
    </source>
</evidence>
<comment type="caution">
    <text evidence="3">The sequence shown here is derived from an EMBL/GenBank/DDBJ whole genome shotgun (WGS) entry which is preliminary data.</text>
</comment>
<dbReference type="InterPro" id="IPR022742">
    <property type="entry name" value="Hydrolase_4"/>
</dbReference>
<feature type="domain" description="Serine aminopeptidase S33" evidence="2">
    <location>
        <begin position="136"/>
        <end position="379"/>
    </location>
</feature>
<dbReference type="Proteomes" id="UP000436006">
    <property type="component" value="Unassembled WGS sequence"/>
</dbReference>
<dbReference type="Gene3D" id="3.40.50.1820">
    <property type="entry name" value="alpha/beta hydrolase"/>
    <property type="match status" value="1"/>
</dbReference>
<protein>
    <submittedName>
        <fullName evidence="3">Alpha/beta fold hydrolase</fullName>
    </submittedName>
</protein>
<evidence type="ECO:0000313" key="4">
    <source>
        <dbReference type="Proteomes" id="UP000436006"/>
    </source>
</evidence>
<accession>A0A7K1SKW4</accession>
<keyword evidence="1" id="KW-0732">Signal</keyword>
<evidence type="ECO:0000256" key="1">
    <source>
        <dbReference type="SAM" id="SignalP"/>
    </source>
</evidence>
<proteinExistence type="predicted"/>
<dbReference type="InterPro" id="IPR005152">
    <property type="entry name" value="Lipase_secreted"/>
</dbReference>
<dbReference type="GO" id="GO:0016042">
    <property type="term" value="P:lipid catabolic process"/>
    <property type="evidence" value="ECO:0007669"/>
    <property type="project" value="InterPro"/>
</dbReference>
<sequence>MKTLKSIFLALLLGLLSGCAKQQNDNPSPRGVRGSLLEVSTGQSLTKTQVVANVSEFSIQDVALYDVTYYVLTYQTEYKGQPIATRGLLMLPNGVPAPRLLAYFHGTQPTISIVDKTTIPSHYKGEAKDFYEVRAMALTWASAGYAVFLPDYIGYGSTTDQEHPYMCFGEMFKSNVDGLLAAKAFLTSKGYPADKRLLLTGWSQGGGAMLSAHRFLQEQYADDFTVLASSGLAGPYHFSEYVDYVLRQRTQHQPVVLITSWSLYALNRFTGLKRPTDQIWSYPVYDQISAALPPSTVPDQIFNHRFLAGLLEGSDQAFSQILQANSFHENWRPVGKVFLHHGDADDVVPYFNSLDAYTGLKARGADVKLYTYPGGKHDTEVSKFVLTTLSDFNQLL</sequence>
<dbReference type="AlphaFoldDB" id="A0A7K1SKW4"/>
<dbReference type="PROSITE" id="PS51257">
    <property type="entry name" value="PROKAR_LIPOPROTEIN"/>
    <property type="match status" value="1"/>
</dbReference>
<organism evidence="3 4">
    <name type="scientific">Spirosoma arboris</name>
    <dbReference type="NCBI Taxonomy" id="2682092"/>
    <lineage>
        <taxon>Bacteria</taxon>
        <taxon>Pseudomonadati</taxon>
        <taxon>Bacteroidota</taxon>
        <taxon>Cytophagia</taxon>
        <taxon>Cytophagales</taxon>
        <taxon>Cytophagaceae</taxon>
        <taxon>Spirosoma</taxon>
    </lineage>
</organism>
<feature type="signal peptide" evidence="1">
    <location>
        <begin position="1"/>
        <end position="22"/>
    </location>
</feature>
<keyword evidence="4" id="KW-1185">Reference proteome</keyword>
<dbReference type="SUPFAM" id="SSF53474">
    <property type="entry name" value="alpha/beta-Hydrolases"/>
    <property type="match status" value="1"/>
</dbReference>
<name>A0A7K1SKW4_9BACT</name>
<keyword evidence="3" id="KW-0378">Hydrolase</keyword>
<dbReference type="InterPro" id="IPR029058">
    <property type="entry name" value="AB_hydrolase_fold"/>
</dbReference>
<dbReference type="PIRSF" id="PIRSF029171">
    <property type="entry name" value="Esterase_LipA"/>
    <property type="match status" value="1"/>
</dbReference>
<dbReference type="RefSeq" id="WP_157589274.1">
    <property type="nucleotide sequence ID" value="NZ_WPIN01000016.1"/>
</dbReference>
<feature type="chain" id="PRO_5029570259" evidence="1">
    <location>
        <begin position="23"/>
        <end position="396"/>
    </location>
</feature>
<dbReference type="Pfam" id="PF12146">
    <property type="entry name" value="Hydrolase_4"/>
    <property type="match status" value="1"/>
</dbReference>
<evidence type="ECO:0000259" key="2">
    <source>
        <dbReference type="Pfam" id="PF12146"/>
    </source>
</evidence>
<reference evidence="3 4" key="1">
    <citation type="submission" date="2019-12" db="EMBL/GenBank/DDBJ databases">
        <title>Spirosoma sp. HMF4905 genome sequencing and assembly.</title>
        <authorList>
            <person name="Kang H."/>
            <person name="Cha I."/>
            <person name="Kim H."/>
            <person name="Joh K."/>
        </authorList>
    </citation>
    <scope>NUCLEOTIDE SEQUENCE [LARGE SCALE GENOMIC DNA]</scope>
    <source>
        <strain evidence="3 4">HMF4905</strain>
    </source>
</reference>
<dbReference type="PANTHER" id="PTHR34853:SF1">
    <property type="entry name" value="LIPASE 5"/>
    <property type="match status" value="1"/>
</dbReference>
<dbReference type="GO" id="GO:0004806">
    <property type="term" value="F:triacylglycerol lipase activity"/>
    <property type="evidence" value="ECO:0007669"/>
    <property type="project" value="InterPro"/>
</dbReference>
<dbReference type="EMBL" id="WPIN01000016">
    <property type="protein sequence ID" value="MVM34451.1"/>
    <property type="molecule type" value="Genomic_DNA"/>
</dbReference>